<dbReference type="Proteomes" id="UP001310386">
    <property type="component" value="Unassembled WGS sequence"/>
</dbReference>
<keyword evidence="4" id="KW-1185">Reference proteome</keyword>
<evidence type="ECO:0000313" key="3">
    <source>
        <dbReference type="EMBL" id="MEB3103847.1"/>
    </source>
</evidence>
<keyword evidence="1" id="KW-0175">Coiled coil</keyword>
<dbReference type="EMBL" id="JAYJLD010000054">
    <property type="protein sequence ID" value="MEB3103847.1"/>
    <property type="molecule type" value="Genomic_DNA"/>
</dbReference>
<sequence>MDEVLQQILAEVRSMREDVNRVETKLDSLRRDQEVTNKLLTATPQESKPYKRLVQGFEGVPPREFKQPNRSDAPHIFRLSPNPSVSLISKKNEGLTSIVPVPGRLRPR</sequence>
<feature type="region of interest" description="Disordered" evidence="2">
    <location>
        <begin position="60"/>
        <end position="82"/>
    </location>
</feature>
<feature type="compositionally biased region" description="Basic and acidic residues" evidence="2">
    <location>
        <begin position="61"/>
        <end position="75"/>
    </location>
</feature>
<name>A0ABU5ZPJ4_9BACL</name>
<evidence type="ECO:0000313" key="4">
    <source>
        <dbReference type="Proteomes" id="UP001310386"/>
    </source>
</evidence>
<reference evidence="3" key="1">
    <citation type="submission" date="2023-12" db="EMBL/GenBank/DDBJ databases">
        <title>Fervidustalea candida gen. nov., sp. nov., a novel member of the family Paenibacillaceae isolated from a geothermal area.</title>
        <authorList>
            <person name="Li W.-J."/>
            <person name="Jiao J.-Y."/>
            <person name="Chen Y."/>
        </authorList>
    </citation>
    <scope>NUCLEOTIDE SEQUENCE</scope>
    <source>
        <strain evidence="3">SYSU GA230002</strain>
    </source>
</reference>
<evidence type="ECO:0000256" key="2">
    <source>
        <dbReference type="SAM" id="MobiDB-lite"/>
    </source>
</evidence>
<feature type="coiled-coil region" evidence="1">
    <location>
        <begin position="5"/>
        <end position="32"/>
    </location>
</feature>
<accession>A0ABU5ZPJ4</accession>
<dbReference type="RefSeq" id="WP_371755975.1">
    <property type="nucleotide sequence ID" value="NZ_JAYJLD010000054.1"/>
</dbReference>
<evidence type="ECO:0000256" key="1">
    <source>
        <dbReference type="SAM" id="Coils"/>
    </source>
</evidence>
<gene>
    <name evidence="3" type="ORF">VF724_19715</name>
</gene>
<protein>
    <submittedName>
        <fullName evidence="3">Uncharacterized protein</fullName>
    </submittedName>
</protein>
<comment type="caution">
    <text evidence="3">The sequence shown here is derived from an EMBL/GenBank/DDBJ whole genome shotgun (WGS) entry which is preliminary data.</text>
</comment>
<proteinExistence type="predicted"/>
<organism evidence="3 4">
    <name type="scientific">Ferviditalea candida</name>
    <dbReference type="NCBI Taxonomy" id="3108399"/>
    <lineage>
        <taxon>Bacteria</taxon>
        <taxon>Bacillati</taxon>
        <taxon>Bacillota</taxon>
        <taxon>Bacilli</taxon>
        <taxon>Bacillales</taxon>
        <taxon>Paenibacillaceae</taxon>
        <taxon>Ferviditalea</taxon>
    </lineage>
</organism>